<dbReference type="RefSeq" id="WP_011972100.1">
    <property type="nucleotide sequence ID" value="NC_009634.1"/>
</dbReference>
<evidence type="ECO:0000256" key="1">
    <source>
        <dbReference type="SAM" id="Phobius"/>
    </source>
</evidence>
<evidence type="ECO:0000313" key="2">
    <source>
        <dbReference type="EMBL" id="ABR54197.1"/>
    </source>
</evidence>
<reference evidence="2" key="1">
    <citation type="submission" date="2007-06" db="EMBL/GenBank/DDBJ databases">
        <title>Complete sequence of Methanococcus vannielii SB.</title>
        <authorList>
            <consortium name="US DOE Joint Genome Institute"/>
            <person name="Copeland A."/>
            <person name="Lucas S."/>
            <person name="Lapidus A."/>
            <person name="Barry K."/>
            <person name="Glavina del Rio T."/>
            <person name="Dalin E."/>
            <person name="Tice H."/>
            <person name="Pitluck S."/>
            <person name="Chain P."/>
            <person name="Malfatti S."/>
            <person name="Shin M."/>
            <person name="Vergez L."/>
            <person name="Schmutz J."/>
            <person name="Larimer F."/>
            <person name="Land M."/>
            <person name="Hauser L."/>
            <person name="Kyrpides N."/>
            <person name="Anderson I."/>
            <person name="Sieprawska-Lupa M."/>
            <person name="Whitman W.B."/>
            <person name="Richardson P."/>
        </authorList>
    </citation>
    <scope>NUCLEOTIDE SEQUENCE [LARGE SCALE GENOMIC DNA]</scope>
    <source>
        <strain evidence="2">SB</strain>
    </source>
</reference>
<accession>A6UNX5</accession>
<feature type="transmembrane region" description="Helical" evidence="1">
    <location>
        <begin position="240"/>
        <end position="256"/>
    </location>
</feature>
<keyword evidence="1" id="KW-0812">Transmembrane</keyword>
<dbReference type="EMBL" id="CP000742">
    <property type="protein sequence ID" value="ABR54197.1"/>
    <property type="molecule type" value="Genomic_DNA"/>
</dbReference>
<dbReference type="HOGENOM" id="CLU_1064025_0_0_2"/>
<gene>
    <name evidence="2" type="ordered locus">Mevan_0288</name>
</gene>
<keyword evidence="1" id="KW-0472">Membrane</keyword>
<dbReference type="GeneID" id="5326182"/>
<keyword evidence="1" id="KW-1133">Transmembrane helix</keyword>
<protein>
    <submittedName>
        <fullName evidence="2">Uncharacterized protein</fullName>
    </submittedName>
</protein>
<evidence type="ECO:0000313" key="3">
    <source>
        <dbReference type="Proteomes" id="UP000001107"/>
    </source>
</evidence>
<dbReference type="eggNOG" id="arCOG09559">
    <property type="taxonomic scope" value="Archaea"/>
</dbReference>
<proteinExistence type="predicted"/>
<dbReference type="AlphaFoldDB" id="A6UNX5"/>
<sequence length="261" mass="29363">MLVSVANGQVIQEAWLGIYKYNGTYYDPLGGSFEGNSNYEGQHYYYSVISYVMDDGTTKRQVFKLEDNRGETSPAPTAVLDVKYPNGTTDTYFKQVPAQGSPQTVPQDELPIVTKIPLGSTISMVLNDNYRDNNYGDGLFLISISEDGSKIDIERKMHIGTPGFFHNNSLILTDRDTGEHIEIKMTYKPSGGQIDDIISIDVKNAISKLKNNLNGEEFISSLYPVLNPLSGNKPILKLPIQWYFNLAPFLMILYFLKYKLE</sequence>
<organism evidence="2 3">
    <name type="scientific">Methanococcus vannielii (strain ATCC 35089 / DSM 1224 / JCM 13029 / OCM 148 / SB)</name>
    <dbReference type="NCBI Taxonomy" id="406327"/>
    <lineage>
        <taxon>Archaea</taxon>
        <taxon>Methanobacteriati</taxon>
        <taxon>Methanobacteriota</taxon>
        <taxon>Methanomada group</taxon>
        <taxon>Methanococci</taxon>
        <taxon>Methanococcales</taxon>
        <taxon>Methanococcaceae</taxon>
        <taxon>Methanococcus</taxon>
    </lineage>
</organism>
<name>A6UNX5_METVS</name>
<keyword evidence="3" id="KW-1185">Reference proteome</keyword>
<dbReference type="KEGG" id="mvn:Mevan_0288"/>
<dbReference type="Proteomes" id="UP000001107">
    <property type="component" value="Chromosome"/>
</dbReference>
<dbReference type="OrthoDB" id="62667at2157"/>